<dbReference type="EMBL" id="SHNO01000001">
    <property type="protein sequence ID" value="MCX2978330.1"/>
    <property type="molecule type" value="Genomic_DNA"/>
</dbReference>
<name>A0ABT3T823_9GAMM</name>
<proteinExistence type="predicted"/>
<dbReference type="Gene3D" id="2.70.70.10">
    <property type="entry name" value="Glucose Permease (Domain IIA)"/>
    <property type="match status" value="1"/>
</dbReference>
<dbReference type="InterPro" id="IPR011055">
    <property type="entry name" value="Dup_hybrid_motif"/>
</dbReference>
<dbReference type="PANTHER" id="PTHR21666">
    <property type="entry name" value="PEPTIDASE-RELATED"/>
    <property type="match status" value="1"/>
</dbReference>
<accession>A0ABT3T823</accession>
<dbReference type="Gene3D" id="6.10.250.3150">
    <property type="match status" value="1"/>
</dbReference>
<feature type="coiled-coil region" evidence="1">
    <location>
        <begin position="157"/>
        <end position="247"/>
    </location>
</feature>
<protein>
    <submittedName>
        <fullName evidence="3">Peptidase M23</fullName>
    </submittedName>
</protein>
<keyword evidence="1" id="KW-0175">Coiled coil</keyword>
<organism evidence="3 4">
    <name type="scientific">Candidatus Marimicrobium litorale</name>
    <dbReference type="NCBI Taxonomy" id="2518991"/>
    <lineage>
        <taxon>Bacteria</taxon>
        <taxon>Pseudomonadati</taxon>
        <taxon>Pseudomonadota</taxon>
        <taxon>Gammaproteobacteria</taxon>
        <taxon>Cellvibrionales</taxon>
        <taxon>Halieaceae</taxon>
        <taxon>Marimicrobium</taxon>
    </lineage>
</organism>
<dbReference type="Proteomes" id="UP001143304">
    <property type="component" value="Unassembled WGS sequence"/>
</dbReference>
<dbReference type="SUPFAM" id="SSF51261">
    <property type="entry name" value="Duplicated hybrid motif"/>
    <property type="match status" value="1"/>
</dbReference>
<dbReference type="Pfam" id="PF01551">
    <property type="entry name" value="Peptidase_M23"/>
    <property type="match status" value="1"/>
</dbReference>
<evidence type="ECO:0000313" key="3">
    <source>
        <dbReference type="EMBL" id="MCX2978330.1"/>
    </source>
</evidence>
<keyword evidence="4" id="KW-1185">Reference proteome</keyword>
<comment type="caution">
    <text evidence="3">The sequence shown here is derived from an EMBL/GenBank/DDBJ whole genome shotgun (WGS) entry which is preliminary data.</text>
</comment>
<gene>
    <name evidence="3" type="ORF">EYC82_13265</name>
</gene>
<evidence type="ECO:0000313" key="4">
    <source>
        <dbReference type="Proteomes" id="UP001143304"/>
    </source>
</evidence>
<dbReference type="InterPro" id="IPR016047">
    <property type="entry name" value="M23ase_b-sheet_dom"/>
</dbReference>
<evidence type="ECO:0000259" key="2">
    <source>
        <dbReference type="Pfam" id="PF01551"/>
    </source>
</evidence>
<reference evidence="3" key="1">
    <citation type="submission" date="2019-02" db="EMBL/GenBank/DDBJ databases">
        <authorList>
            <person name="Li S.-H."/>
        </authorList>
    </citation>
    <scope>NUCLEOTIDE SEQUENCE</scope>
    <source>
        <strain evidence="3">IMCC11814</strain>
    </source>
</reference>
<feature type="domain" description="M23ase beta-sheet core" evidence="2">
    <location>
        <begin position="287"/>
        <end position="380"/>
    </location>
</feature>
<dbReference type="CDD" id="cd12797">
    <property type="entry name" value="M23_peptidase"/>
    <property type="match status" value="1"/>
</dbReference>
<dbReference type="InterPro" id="IPR050570">
    <property type="entry name" value="Cell_wall_metabolism_enzyme"/>
</dbReference>
<dbReference type="RefSeq" id="WP_279250027.1">
    <property type="nucleotide sequence ID" value="NZ_SHNO01000001.1"/>
</dbReference>
<dbReference type="PANTHER" id="PTHR21666:SF270">
    <property type="entry name" value="MUREIN HYDROLASE ACTIVATOR ENVC"/>
    <property type="match status" value="1"/>
</dbReference>
<evidence type="ECO:0000256" key="1">
    <source>
        <dbReference type="SAM" id="Coils"/>
    </source>
</evidence>
<feature type="coiled-coil region" evidence="1">
    <location>
        <begin position="24"/>
        <end position="114"/>
    </location>
</feature>
<sequence length="385" mass="43291">MPETHCKQLCHAILPVLALLFSAHEALGQSENDTRKQLEQLEIEITQISEELSSATNRQNNLLKQLRDAEVDLGALSRDVNRNKAELTAEQEALSALERDRSEQQAALDKQRDRIAQEIRSAWKMGRQGQLKILLNQENPHAMARSLAYYRYLLTARNTLLEDYRSALHKLQALQARIDLSLTALEQRGYALQKQQTELIAAQAQRKRATQALAQSIIGKNAKLEAKRQDRKQLEELLSAIREAVTELAVPENYKAFRSARGKMVWPVTGNTSNRFNQPRNQGKMRWQGVTIPAQQGTVVRAIHQGRVVYADWLRGSGLLLIIDHGEGYMSLYAHNESLTRNVGEWVSAGSSVSTVGNSGGAEDPALYFEVRHEGKPVDPAKWCK</sequence>